<dbReference type="AlphaFoldDB" id="A0A0J1B4B4"/>
<evidence type="ECO:0000313" key="3">
    <source>
        <dbReference type="EMBL" id="KLU01592.1"/>
    </source>
</evidence>
<organism evidence="3 4">
    <name type="scientific">Rhodopirellula islandica</name>
    <dbReference type="NCBI Taxonomy" id="595434"/>
    <lineage>
        <taxon>Bacteria</taxon>
        <taxon>Pseudomonadati</taxon>
        <taxon>Planctomycetota</taxon>
        <taxon>Planctomycetia</taxon>
        <taxon>Pirellulales</taxon>
        <taxon>Pirellulaceae</taxon>
        <taxon>Rhodopirellula</taxon>
    </lineage>
</organism>
<evidence type="ECO:0008006" key="5">
    <source>
        <dbReference type="Google" id="ProtNLM"/>
    </source>
</evidence>
<evidence type="ECO:0000256" key="1">
    <source>
        <dbReference type="SAM" id="MobiDB-lite"/>
    </source>
</evidence>
<evidence type="ECO:0000313" key="4">
    <source>
        <dbReference type="Proteomes" id="UP000036367"/>
    </source>
</evidence>
<keyword evidence="2" id="KW-1133">Transmembrane helix</keyword>
<feature type="transmembrane region" description="Helical" evidence="2">
    <location>
        <begin position="12"/>
        <end position="30"/>
    </location>
</feature>
<accession>A0A0J1B4B4</accession>
<evidence type="ECO:0000256" key="2">
    <source>
        <dbReference type="SAM" id="Phobius"/>
    </source>
</evidence>
<sequence length="90" mass="10685">MSDRVRRRRFERWFLWLVGVTLAFGLRYILSNARHFGANDAAIQQEWKKQRFSEDYHSTQEMLDAAGELLSRPTTKDGDARKPPINYHFL</sequence>
<dbReference type="RefSeq" id="WP_047817172.1">
    <property type="nucleotide sequence ID" value="NZ_LECT01000052.1"/>
</dbReference>
<gene>
    <name evidence="3" type="ORF">RISK_006308</name>
</gene>
<keyword evidence="2" id="KW-0812">Transmembrane</keyword>
<feature type="region of interest" description="Disordered" evidence="1">
    <location>
        <begin position="67"/>
        <end position="90"/>
    </location>
</feature>
<proteinExistence type="predicted"/>
<dbReference type="EMBL" id="LECT01000052">
    <property type="protein sequence ID" value="KLU01592.1"/>
    <property type="molecule type" value="Genomic_DNA"/>
</dbReference>
<keyword evidence="4" id="KW-1185">Reference proteome</keyword>
<dbReference type="STRING" id="595434.RISK_006308"/>
<reference evidence="3" key="1">
    <citation type="submission" date="2015-05" db="EMBL/GenBank/DDBJ databases">
        <title>Permanent draft genome of Rhodopirellula islandicus K833.</title>
        <authorList>
            <person name="Kizina J."/>
            <person name="Richter M."/>
            <person name="Glockner F.O."/>
            <person name="Harder J."/>
        </authorList>
    </citation>
    <scope>NUCLEOTIDE SEQUENCE [LARGE SCALE GENOMIC DNA]</scope>
    <source>
        <strain evidence="3">K833</strain>
    </source>
</reference>
<dbReference type="Proteomes" id="UP000036367">
    <property type="component" value="Unassembled WGS sequence"/>
</dbReference>
<keyword evidence="2" id="KW-0472">Membrane</keyword>
<protein>
    <recommendedName>
        <fullName evidence="5">Transmembrane protein</fullName>
    </recommendedName>
</protein>
<dbReference type="PATRIC" id="fig|595434.4.peg.5997"/>
<comment type="caution">
    <text evidence="3">The sequence shown here is derived from an EMBL/GenBank/DDBJ whole genome shotgun (WGS) entry which is preliminary data.</text>
</comment>
<name>A0A0J1B4B4_RHOIS</name>